<dbReference type="GO" id="GO:0003729">
    <property type="term" value="F:mRNA binding"/>
    <property type="evidence" value="ECO:0007669"/>
    <property type="project" value="InterPro"/>
</dbReference>
<sequence length="483" mass="53037">MHHLRQQWSDLMGSIDDPNQSFTDENVCKYFLTGLCPHDLFENEAGFLTLNIRNNYHNMKNKFYLGPCKKRHIETLRDQYFEARKQKRYGFEELAVQLCRALVEEADKKVQTAQMRVDCASLPGVGDKSVHPEVLRLDQAIAQKFKEMEDLGKLGRIDQSMAVSLELTSLQTRRAKLLFRNAEGQLTQRLRPCDVCGALLSANDTDRRLDEHFSGRVHLGFQKLRDALKKNLEYIAQAPMPDQDLSRILINMQEQEQVFKQLQAQEGEAFDIGSVFAAAQKTQQDLFGLHQQQKQQQQQQQQQKKDSEKEEQQRLQEQLRQQLLKQKQQQPIPDFLLKQRQQQQQQTERGTDRRSPSITPPAAAAAAAAAGAAAGAEAGAAAGAATAPAGAAGAAAEAPAGAEAGAAGAAGAAAGAAEAAAGAAEAAAGTHTDAAAAQYPKRQKPMHPAATAAATNFLLQPLQLLQQMLQTSGTDRQTQRKPL</sequence>
<dbReference type="EMBL" id="HG711467">
    <property type="protein sequence ID" value="CDJ49100.1"/>
    <property type="molecule type" value="Genomic_DNA"/>
</dbReference>
<evidence type="ECO:0000313" key="3">
    <source>
        <dbReference type="EMBL" id="CDJ49100.1"/>
    </source>
</evidence>
<feature type="region of interest" description="Disordered" evidence="2">
    <location>
        <begin position="422"/>
        <end position="452"/>
    </location>
</feature>
<reference evidence="3" key="2">
    <citation type="submission" date="2013-10" db="EMBL/GenBank/DDBJ databases">
        <authorList>
            <person name="Aslett M."/>
        </authorList>
    </citation>
    <scope>NUCLEOTIDE SEQUENCE [LARGE SCALE GENOMIC DNA]</scope>
    <source>
        <strain evidence="3">Houghton</strain>
    </source>
</reference>
<feature type="compositionally biased region" description="Low complexity" evidence="2">
    <location>
        <begin position="291"/>
        <end position="302"/>
    </location>
</feature>
<dbReference type="OrthoDB" id="153872at2759"/>
<dbReference type="PANTHER" id="PTHR12375">
    <property type="entry name" value="RNA-BINDING PROTEIN LUC7-RELATED"/>
    <property type="match status" value="1"/>
</dbReference>
<dbReference type="GO" id="GO:0006376">
    <property type="term" value="P:mRNA splice site recognition"/>
    <property type="evidence" value="ECO:0007669"/>
    <property type="project" value="InterPro"/>
</dbReference>
<dbReference type="VEuPathDB" id="ToxoDB:EBH_0081970"/>
<comment type="similarity">
    <text evidence="1">Belongs to the Luc7 family.</text>
</comment>
<evidence type="ECO:0000256" key="1">
    <source>
        <dbReference type="ARBA" id="ARBA00005655"/>
    </source>
</evidence>
<accession>U6LMS1</accession>
<proteinExistence type="inferred from homology"/>
<organism evidence="3 4">
    <name type="scientific">Eimeria brunetti</name>
    <dbReference type="NCBI Taxonomy" id="51314"/>
    <lineage>
        <taxon>Eukaryota</taxon>
        <taxon>Sar</taxon>
        <taxon>Alveolata</taxon>
        <taxon>Apicomplexa</taxon>
        <taxon>Conoidasida</taxon>
        <taxon>Coccidia</taxon>
        <taxon>Eucoccidiorida</taxon>
        <taxon>Eimeriorina</taxon>
        <taxon>Eimeriidae</taxon>
        <taxon>Eimeria</taxon>
    </lineage>
</organism>
<name>U6LMS1_9EIME</name>
<evidence type="ECO:0000256" key="2">
    <source>
        <dbReference type="SAM" id="MobiDB-lite"/>
    </source>
</evidence>
<dbReference type="Proteomes" id="UP000030750">
    <property type="component" value="Unassembled WGS sequence"/>
</dbReference>
<gene>
    <name evidence="3" type="ORF">EBH_0081970</name>
</gene>
<feature type="region of interest" description="Disordered" evidence="2">
    <location>
        <begin position="287"/>
        <end position="316"/>
    </location>
</feature>
<protein>
    <submittedName>
        <fullName evidence="3">Uncharacterized protein</fullName>
    </submittedName>
</protein>
<reference evidence="3" key="1">
    <citation type="submission" date="2013-10" db="EMBL/GenBank/DDBJ databases">
        <title>Genomic analysis of the causative agents of coccidiosis in chickens.</title>
        <authorList>
            <person name="Reid A.J."/>
            <person name="Blake D."/>
            <person name="Billington K."/>
            <person name="Browne H."/>
            <person name="Dunn M."/>
            <person name="Hung S."/>
            <person name="Kawahara F."/>
            <person name="Miranda-Saavedra D."/>
            <person name="Mourier T."/>
            <person name="Nagra H."/>
            <person name="Otto T.D."/>
            <person name="Rawlings N."/>
            <person name="Sanchez A."/>
            <person name="Sanders M."/>
            <person name="Subramaniam C."/>
            <person name="Tay Y."/>
            <person name="Dear P."/>
            <person name="Doerig C."/>
            <person name="Gruber A."/>
            <person name="Parkinson J."/>
            <person name="Shirley M."/>
            <person name="Wan K.L."/>
            <person name="Berriman M."/>
            <person name="Tomley F."/>
            <person name="Pain A."/>
        </authorList>
    </citation>
    <scope>NUCLEOTIDE SEQUENCE [LARGE SCALE GENOMIC DNA]</scope>
    <source>
        <strain evidence="3">Houghton</strain>
    </source>
</reference>
<dbReference type="InterPro" id="IPR004882">
    <property type="entry name" value="Luc7-rel"/>
</dbReference>
<dbReference type="AlphaFoldDB" id="U6LMS1"/>
<evidence type="ECO:0000313" key="4">
    <source>
        <dbReference type="Proteomes" id="UP000030750"/>
    </source>
</evidence>
<feature type="compositionally biased region" description="Low complexity" evidence="2">
    <location>
        <begin position="422"/>
        <end position="437"/>
    </location>
</feature>
<keyword evidence="4" id="KW-1185">Reference proteome</keyword>
<feature type="region of interest" description="Disordered" evidence="2">
    <location>
        <begin position="338"/>
        <end position="363"/>
    </location>
</feature>
<dbReference type="Pfam" id="PF03194">
    <property type="entry name" value="LUC7"/>
    <property type="match status" value="1"/>
</dbReference>
<dbReference type="GO" id="GO:0005685">
    <property type="term" value="C:U1 snRNP"/>
    <property type="evidence" value="ECO:0007669"/>
    <property type="project" value="InterPro"/>
</dbReference>
<feature type="compositionally biased region" description="Basic and acidic residues" evidence="2">
    <location>
        <begin position="303"/>
        <end position="314"/>
    </location>
</feature>